<evidence type="ECO:0000313" key="1">
    <source>
        <dbReference type="EMBL" id="AKJ27564.1"/>
    </source>
</evidence>
<reference evidence="1 2" key="1">
    <citation type="submission" date="2015-05" db="EMBL/GenBank/DDBJ databases">
        <authorList>
            <person name="Tang B."/>
            <person name="Yu Y."/>
        </authorList>
    </citation>
    <scope>NUCLEOTIDE SEQUENCE [LARGE SCALE GENOMIC DNA]</scope>
    <source>
        <strain evidence="1 2">DSM 7029</strain>
    </source>
</reference>
<accession>A0A0G3BDR8</accession>
<gene>
    <name evidence="1" type="ORF">AAW51_0873</name>
</gene>
<evidence type="ECO:0000313" key="2">
    <source>
        <dbReference type="Proteomes" id="UP000035352"/>
    </source>
</evidence>
<organism evidence="1 2">
    <name type="scientific">Caldimonas brevitalea</name>
    <dbReference type="NCBI Taxonomy" id="413882"/>
    <lineage>
        <taxon>Bacteria</taxon>
        <taxon>Pseudomonadati</taxon>
        <taxon>Pseudomonadota</taxon>
        <taxon>Betaproteobacteria</taxon>
        <taxon>Burkholderiales</taxon>
        <taxon>Sphaerotilaceae</taxon>
        <taxon>Caldimonas</taxon>
    </lineage>
</organism>
<name>A0A0G3BDR8_9BURK</name>
<sequence length="134" mass="15005">MDGVNKYTYSTPLDAAQEGDPALWRRIESQLPSERCSAIWRGYSAVWQIADKELRLVSLRAANCRSGKEIPLSILFPGQVAPVKAQWFSGELLFERGPEVPGPCGFSPTCPSGYDVLIFKNGKQVRSEYRPLER</sequence>
<dbReference type="Proteomes" id="UP000035352">
    <property type="component" value="Chromosome"/>
</dbReference>
<protein>
    <submittedName>
        <fullName evidence="1">Uncharacterized protein</fullName>
    </submittedName>
</protein>
<dbReference type="AlphaFoldDB" id="A0A0G3BDR8"/>
<dbReference type="KEGG" id="pbh:AAW51_0873"/>
<proteinExistence type="predicted"/>
<keyword evidence="2" id="KW-1185">Reference proteome</keyword>
<dbReference type="EMBL" id="CP011371">
    <property type="protein sequence ID" value="AKJ27564.1"/>
    <property type="molecule type" value="Genomic_DNA"/>
</dbReference>